<feature type="domain" description="Mitochondrial dynamics protein MID51-like C-terminal" evidence="10">
    <location>
        <begin position="156"/>
        <end position="346"/>
    </location>
</feature>
<dbReference type="InterPro" id="IPR024810">
    <property type="entry name" value="MAB21L/cGLR"/>
</dbReference>
<evidence type="ECO:0000256" key="8">
    <source>
        <dbReference type="SAM" id="Phobius"/>
    </source>
</evidence>
<gene>
    <name evidence="11" type="primary">MIEF2</name>
</gene>
<evidence type="ECO:0000256" key="3">
    <source>
        <dbReference type="ARBA" id="ARBA00022787"/>
    </source>
</evidence>
<keyword evidence="5" id="KW-0496">Mitochondrion</keyword>
<dbReference type="STRING" id="7897.ENSLACP00000009768"/>
<dbReference type="InterPro" id="IPR045909">
    <property type="entry name" value="MID49/MID51"/>
</dbReference>
<sequence length="464" mass="52226">MADLVQNRGKRRNDDGLGSVVDFLLANARLVLGIGGAALLGIATLAVKRLIDRASSPPDDEKPDQKLIGESWKELSLIGPSPKPPRKGTKADLSEALPVPGTNNCGGDNISYVQLEKQIIKNTAKVEIQKENLFITLQEKLLHYYKSHVAIKESDVGPAKELAFQICMELQNFLQNKYSEMPLGKMNLAGSLYDGMQVIKADHVSLLIPLVLEENLWWFIPGEDTILNAPEFWMIRRMDLEYFPRGSSYWDRYTVGGYLSSKAIIEAFHKIVLGTINWPAIGSMLGSVIRPVVVPGELKLEINHEQGQLNIDILPTTKIADTVLFAEPCTKGYVDNLWCQSFYTTEMNKLRDLDDADFGFRQYCIRILKGICKDNPPLVKLSTRQLTTVVLHLSETQPNWAEETLADRFEQVLENLIGYLEKGVLPCYFNNKINLFSELSEEDIDEIGYTLYSALFNPDQLLQK</sequence>
<dbReference type="InterPro" id="IPR049097">
    <property type="entry name" value="MID51-like_C"/>
</dbReference>
<dbReference type="EMBL" id="AFYH01084652">
    <property type="status" value="NOT_ANNOTATED_CDS"/>
    <property type="molecule type" value="Genomic_DNA"/>
</dbReference>
<keyword evidence="12" id="KW-1185">Reference proteome</keyword>
<feature type="domain" description="Mab-21-like HhH/H2TH-like" evidence="9">
    <location>
        <begin position="361"/>
        <end position="447"/>
    </location>
</feature>
<evidence type="ECO:0000256" key="2">
    <source>
        <dbReference type="ARBA" id="ARBA00022692"/>
    </source>
</evidence>
<dbReference type="GO" id="GO:0005741">
    <property type="term" value="C:mitochondrial outer membrane"/>
    <property type="evidence" value="ECO:0007669"/>
    <property type="project" value="UniProtKB-SubCell"/>
</dbReference>
<dbReference type="GeneTree" id="ENSGT00390000013127"/>
<keyword evidence="6 8" id="KW-0472">Membrane</keyword>
<evidence type="ECO:0000313" key="12">
    <source>
        <dbReference type="Proteomes" id="UP000008672"/>
    </source>
</evidence>
<evidence type="ECO:0000256" key="1">
    <source>
        <dbReference type="ARBA" id="ARBA00004572"/>
    </source>
</evidence>
<name>H3AJE7_LATCH</name>
<feature type="transmembrane region" description="Helical" evidence="8">
    <location>
        <begin position="23"/>
        <end position="47"/>
    </location>
</feature>
<reference evidence="11" key="3">
    <citation type="submission" date="2025-09" db="UniProtKB">
        <authorList>
            <consortium name="Ensembl"/>
        </authorList>
    </citation>
    <scope>IDENTIFICATION</scope>
</reference>
<reference evidence="12" key="1">
    <citation type="submission" date="2011-08" db="EMBL/GenBank/DDBJ databases">
        <title>The draft genome of Latimeria chalumnae.</title>
        <authorList>
            <person name="Di Palma F."/>
            <person name="Alfoldi J."/>
            <person name="Johnson J."/>
            <person name="Berlin A."/>
            <person name="Gnerre S."/>
            <person name="Jaffe D."/>
            <person name="MacCallum I."/>
            <person name="Young S."/>
            <person name="Walker B.J."/>
            <person name="Lander E."/>
            <person name="Lindblad-Toh K."/>
        </authorList>
    </citation>
    <scope>NUCLEOTIDE SEQUENCE [LARGE SCALE GENOMIC DNA]</scope>
    <source>
        <strain evidence="12">Wild caught</strain>
    </source>
</reference>
<dbReference type="PANTHER" id="PTHR16451:SF11">
    <property type="entry name" value="MITOCHONDRIAL DYNAMICS PROTEIN MID49"/>
    <property type="match status" value="1"/>
</dbReference>
<dbReference type="EMBL" id="AFYH01084653">
    <property type="status" value="NOT_ANNOTATED_CDS"/>
    <property type="molecule type" value="Genomic_DNA"/>
</dbReference>
<reference evidence="11" key="2">
    <citation type="submission" date="2025-08" db="UniProtKB">
        <authorList>
            <consortium name="Ensembl"/>
        </authorList>
    </citation>
    <scope>IDENTIFICATION</scope>
</reference>
<keyword evidence="4 8" id="KW-1133">Transmembrane helix</keyword>
<dbReference type="Pfam" id="PF20266">
    <property type="entry name" value="Mab-21_C"/>
    <property type="match status" value="1"/>
</dbReference>
<evidence type="ECO:0000256" key="5">
    <source>
        <dbReference type="ARBA" id="ARBA00023128"/>
    </source>
</evidence>
<dbReference type="FunFam" id="1.10.1410.40:FF:000003">
    <property type="entry name" value="Mitochondrial dynamics protein MID51"/>
    <property type="match status" value="1"/>
</dbReference>
<evidence type="ECO:0000256" key="7">
    <source>
        <dbReference type="SAM" id="MobiDB-lite"/>
    </source>
</evidence>
<dbReference type="Gene3D" id="3.30.460.90">
    <property type="match status" value="1"/>
</dbReference>
<dbReference type="OMA" id="WDRHLVG"/>
<evidence type="ECO:0000259" key="10">
    <source>
        <dbReference type="Pfam" id="PF21297"/>
    </source>
</evidence>
<evidence type="ECO:0000313" key="11">
    <source>
        <dbReference type="Ensembl" id="ENSLACP00000009768.1"/>
    </source>
</evidence>
<dbReference type="Pfam" id="PF21297">
    <property type="entry name" value="MID51-like_C"/>
    <property type="match status" value="1"/>
</dbReference>
<dbReference type="PANTHER" id="PTHR16451">
    <property type="entry name" value="MITOCHONDRIAL DYNAMICS PROTEINS 49/51 FAMILY MEMBER"/>
    <property type="match status" value="1"/>
</dbReference>
<keyword evidence="3" id="KW-1000">Mitochondrion outer membrane</keyword>
<evidence type="ECO:0000256" key="6">
    <source>
        <dbReference type="ARBA" id="ARBA00023136"/>
    </source>
</evidence>
<dbReference type="InParanoid" id="H3AJE7"/>
<dbReference type="GO" id="GO:0007005">
    <property type="term" value="P:mitochondrion organization"/>
    <property type="evidence" value="ECO:0007669"/>
    <property type="project" value="InterPro"/>
</dbReference>
<proteinExistence type="predicted"/>
<feature type="region of interest" description="Disordered" evidence="7">
    <location>
        <begin position="78"/>
        <end position="98"/>
    </location>
</feature>
<dbReference type="AlphaFoldDB" id="H3AJE7"/>
<organism evidence="11 12">
    <name type="scientific">Latimeria chalumnae</name>
    <name type="common">Coelacanth</name>
    <dbReference type="NCBI Taxonomy" id="7897"/>
    <lineage>
        <taxon>Eukaryota</taxon>
        <taxon>Metazoa</taxon>
        <taxon>Chordata</taxon>
        <taxon>Craniata</taxon>
        <taxon>Vertebrata</taxon>
        <taxon>Euteleostomi</taxon>
        <taxon>Coelacanthiformes</taxon>
        <taxon>Coelacanthidae</taxon>
        <taxon>Latimeria</taxon>
    </lineage>
</organism>
<dbReference type="InterPro" id="IPR046906">
    <property type="entry name" value="Mab-21_HhH/H2TH-like"/>
</dbReference>
<dbReference type="SMART" id="SM01265">
    <property type="entry name" value="Mab-21"/>
    <property type="match status" value="1"/>
</dbReference>
<evidence type="ECO:0000256" key="4">
    <source>
        <dbReference type="ARBA" id="ARBA00022989"/>
    </source>
</evidence>
<dbReference type="Ensembl" id="ENSLACT00000009843.1">
    <property type="protein sequence ID" value="ENSLACP00000009768.1"/>
    <property type="gene ID" value="ENSLACG00000008612.1"/>
</dbReference>
<accession>H3AJE7</accession>
<dbReference type="eggNOG" id="ENOG502QPJX">
    <property type="taxonomic scope" value="Eukaryota"/>
</dbReference>
<evidence type="ECO:0000259" key="9">
    <source>
        <dbReference type="Pfam" id="PF20266"/>
    </source>
</evidence>
<protein>
    <submittedName>
        <fullName evidence="11">Mitochondrial elongation factor 2</fullName>
    </submittedName>
</protein>
<dbReference type="Proteomes" id="UP000008672">
    <property type="component" value="Unassembled WGS sequence"/>
</dbReference>
<dbReference type="GO" id="GO:0090141">
    <property type="term" value="P:positive regulation of mitochondrial fission"/>
    <property type="evidence" value="ECO:0007669"/>
    <property type="project" value="TreeGrafter"/>
</dbReference>
<keyword evidence="2 8" id="KW-0812">Transmembrane</keyword>
<comment type="subcellular location">
    <subcellularLocation>
        <location evidence="1">Mitochondrion outer membrane</location>
        <topology evidence="1">Single-pass membrane protein</topology>
    </subcellularLocation>
</comment>
<dbReference type="Gene3D" id="1.10.1410.40">
    <property type="match status" value="1"/>
</dbReference>